<dbReference type="GO" id="GO:0004427">
    <property type="term" value="F:inorganic diphosphate phosphatase activity"/>
    <property type="evidence" value="ECO:0007669"/>
    <property type="project" value="InterPro"/>
</dbReference>
<evidence type="ECO:0000313" key="10">
    <source>
        <dbReference type="EMBL" id="PSN84058.1"/>
    </source>
</evidence>
<dbReference type="Pfam" id="PF03030">
    <property type="entry name" value="H_PPase"/>
    <property type="match status" value="1"/>
</dbReference>
<evidence type="ECO:0008006" key="12">
    <source>
        <dbReference type="Google" id="ProtNLM"/>
    </source>
</evidence>
<dbReference type="GO" id="GO:0012505">
    <property type="term" value="C:endomembrane system"/>
    <property type="evidence" value="ECO:0007669"/>
    <property type="project" value="UniProtKB-SubCell"/>
</dbReference>
<evidence type="ECO:0000256" key="4">
    <source>
        <dbReference type="ARBA" id="ARBA00022842"/>
    </source>
</evidence>
<feature type="transmembrane region" description="Helical" evidence="9">
    <location>
        <begin position="73"/>
        <end position="92"/>
    </location>
</feature>
<keyword evidence="3 9" id="KW-0812">Transmembrane</keyword>
<dbReference type="InterPro" id="IPR004131">
    <property type="entry name" value="PPase-energised_H-pump"/>
</dbReference>
<dbReference type="GO" id="GO:0016020">
    <property type="term" value="C:membrane"/>
    <property type="evidence" value="ECO:0007669"/>
    <property type="project" value="InterPro"/>
</dbReference>
<keyword evidence="8 9" id="KW-0472">Membrane</keyword>
<keyword evidence="4" id="KW-0460">Magnesium</keyword>
<feature type="non-terminal residue" evidence="10">
    <location>
        <position position="93"/>
    </location>
</feature>
<feature type="transmembrane region" description="Helical" evidence="9">
    <location>
        <begin position="12"/>
        <end position="31"/>
    </location>
</feature>
<dbReference type="Proteomes" id="UP000240569">
    <property type="component" value="Unassembled WGS sequence"/>
</dbReference>
<dbReference type="AlphaFoldDB" id="A0A2R6ACJ6"/>
<dbReference type="EMBL" id="NEXD01000088">
    <property type="protein sequence ID" value="PSN84058.1"/>
    <property type="molecule type" value="Genomic_DNA"/>
</dbReference>
<protein>
    <recommendedName>
        <fullName evidence="12">Sodium-translocating pyrophosphatase</fullName>
    </recommendedName>
</protein>
<evidence type="ECO:0000256" key="8">
    <source>
        <dbReference type="ARBA" id="ARBA00023136"/>
    </source>
</evidence>
<keyword evidence="2" id="KW-0813">Transport</keyword>
<proteinExistence type="predicted"/>
<evidence type="ECO:0000256" key="1">
    <source>
        <dbReference type="ARBA" id="ARBA00004127"/>
    </source>
</evidence>
<accession>A0A2R6ACJ6</accession>
<dbReference type="PANTHER" id="PTHR31998">
    <property type="entry name" value="K(+)-INSENSITIVE PYROPHOSPHATE-ENERGIZED PROTON PUMP"/>
    <property type="match status" value="1"/>
</dbReference>
<evidence type="ECO:0000256" key="7">
    <source>
        <dbReference type="ARBA" id="ARBA00023065"/>
    </source>
</evidence>
<dbReference type="GO" id="GO:0009678">
    <property type="term" value="F:diphosphate hydrolysis-driven proton transmembrane transporter activity"/>
    <property type="evidence" value="ECO:0007669"/>
    <property type="project" value="InterPro"/>
</dbReference>
<keyword evidence="7" id="KW-0406">Ion transport</keyword>
<gene>
    <name evidence="10" type="ORF">B9Q02_09925</name>
</gene>
<evidence type="ECO:0000256" key="9">
    <source>
        <dbReference type="SAM" id="Phobius"/>
    </source>
</evidence>
<evidence type="ECO:0000313" key="11">
    <source>
        <dbReference type="Proteomes" id="UP000240569"/>
    </source>
</evidence>
<evidence type="ECO:0000256" key="3">
    <source>
        <dbReference type="ARBA" id="ARBA00022692"/>
    </source>
</evidence>
<organism evidence="10 11">
    <name type="scientific">Candidatus Marsarchaeota G1 archaeon BE_D</name>
    <dbReference type="NCBI Taxonomy" id="1978156"/>
    <lineage>
        <taxon>Archaea</taxon>
        <taxon>Candidatus Marsarchaeota</taxon>
        <taxon>Candidatus Marsarchaeota group 1</taxon>
    </lineage>
</organism>
<evidence type="ECO:0000256" key="2">
    <source>
        <dbReference type="ARBA" id="ARBA00022448"/>
    </source>
</evidence>
<name>A0A2R6ACJ6_9ARCH</name>
<evidence type="ECO:0000256" key="5">
    <source>
        <dbReference type="ARBA" id="ARBA00022967"/>
    </source>
</evidence>
<keyword evidence="5" id="KW-1278">Translocase</keyword>
<sequence length="93" mass="9925">MRYSPLNCFSGVLSYALIGSIILGVLVVVLIERVTDYFTSYTYNPVKRIAESSQTGPATNFLTGFATGLSSTAPVALILVAAIIMSYLGGYYA</sequence>
<reference evidence="10 11" key="1">
    <citation type="submission" date="2017-04" db="EMBL/GenBank/DDBJ databases">
        <title>Novel microbial lineages endemic to geothermal iron-oxide mats fill important gaps in the evolutionary history of Archaea.</title>
        <authorList>
            <person name="Jay Z.J."/>
            <person name="Beam J.P."/>
            <person name="Dlakic M."/>
            <person name="Rusch D.B."/>
            <person name="Kozubal M.A."/>
            <person name="Inskeep W.P."/>
        </authorList>
    </citation>
    <scope>NUCLEOTIDE SEQUENCE [LARGE SCALE GENOMIC DNA]</scope>
    <source>
        <strain evidence="10">BE_D</strain>
    </source>
</reference>
<comment type="caution">
    <text evidence="10">The sequence shown here is derived from an EMBL/GenBank/DDBJ whole genome shotgun (WGS) entry which is preliminary data.</text>
</comment>
<comment type="subcellular location">
    <subcellularLocation>
        <location evidence="1">Endomembrane system</location>
        <topology evidence="1">Multi-pass membrane protein</topology>
    </subcellularLocation>
</comment>
<keyword evidence="6 9" id="KW-1133">Transmembrane helix</keyword>
<evidence type="ECO:0000256" key="6">
    <source>
        <dbReference type="ARBA" id="ARBA00022989"/>
    </source>
</evidence>